<dbReference type="EnsemblProtists" id="EKX38873">
    <property type="protein sequence ID" value="EKX38873"/>
    <property type="gene ID" value="GUITHDRAFT_76786"/>
</dbReference>
<evidence type="ECO:0008006" key="4">
    <source>
        <dbReference type="Google" id="ProtNLM"/>
    </source>
</evidence>
<sequence>MTRRHLSAIAPSCSIAHRSSPKLIAQARVQHAKTLYVVGGMYGNPQALDAIEDMLQEERGDVDVLFNGDFNFFNANLEDLDLINRRIMRFYSATAGNIEISISSEERGSEGCGCDYPSYVSRDVVARSDLIVKKLGEVAGNLDADVLSWLRALSPFANYCIGGARVAILHGDPHSLSGWSLAVENLETSSEAFRRRHGCESHPTTTLRGSNQHCDAHDWMQAADADMFACTHTCLPFAQRVYEGPESFKAIFNNGSAGMANFSGQPYGLLTRISESLDIPKGSIYGCKQGEARVDCLPVQFHHKEFVEWFLKTWPSGSPAHTSYFTRELRFPHLLMT</sequence>
<dbReference type="InterPro" id="IPR029052">
    <property type="entry name" value="Metallo-depent_PP-like"/>
</dbReference>
<dbReference type="GeneID" id="17295657"/>
<dbReference type="eggNOG" id="ENOG502SNEA">
    <property type="taxonomic scope" value="Eukaryota"/>
</dbReference>
<dbReference type="Gene3D" id="3.60.21.10">
    <property type="match status" value="1"/>
</dbReference>
<evidence type="ECO:0000313" key="2">
    <source>
        <dbReference type="EnsemblProtists" id="EKX38873"/>
    </source>
</evidence>
<gene>
    <name evidence="1" type="ORF">GUITHDRAFT_76786</name>
</gene>
<name>L1IRL4_GUITC</name>
<reference evidence="1 3" key="1">
    <citation type="journal article" date="2012" name="Nature">
        <title>Algal genomes reveal evolutionary mosaicism and the fate of nucleomorphs.</title>
        <authorList>
            <consortium name="DOE Joint Genome Institute"/>
            <person name="Curtis B.A."/>
            <person name="Tanifuji G."/>
            <person name="Burki F."/>
            <person name="Gruber A."/>
            <person name="Irimia M."/>
            <person name="Maruyama S."/>
            <person name="Arias M.C."/>
            <person name="Ball S.G."/>
            <person name="Gile G.H."/>
            <person name="Hirakawa Y."/>
            <person name="Hopkins J.F."/>
            <person name="Kuo A."/>
            <person name="Rensing S.A."/>
            <person name="Schmutz J."/>
            <person name="Symeonidi A."/>
            <person name="Elias M."/>
            <person name="Eveleigh R.J."/>
            <person name="Herman E.K."/>
            <person name="Klute M.J."/>
            <person name="Nakayama T."/>
            <person name="Obornik M."/>
            <person name="Reyes-Prieto A."/>
            <person name="Armbrust E.V."/>
            <person name="Aves S.J."/>
            <person name="Beiko R.G."/>
            <person name="Coutinho P."/>
            <person name="Dacks J.B."/>
            <person name="Durnford D.G."/>
            <person name="Fast N.M."/>
            <person name="Green B.R."/>
            <person name="Grisdale C.J."/>
            <person name="Hempel F."/>
            <person name="Henrissat B."/>
            <person name="Hoppner M.P."/>
            <person name="Ishida K."/>
            <person name="Kim E."/>
            <person name="Koreny L."/>
            <person name="Kroth P.G."/>
            <person name="Liu Y."/>
            <person name="Malik S.B."/>
            <person name="Maier U.G."/>
            <person name="McRose D."/>
            <person name="Mock T."/>
            <person name="Neilson J.A."/>
            <person name="Onodera N.T."/>
            <person name="Poole A.M."/>
            <person name="Pritham E.J."/>
            <person name="Richards T.A."/>
            <person name="Rocap G."/>
            <person name="Roy S.W."/>
            <person name="Sarai C."/>
            <person name="Schaack S."/>
            <person name="Shirato S."/>
            <person name="Slamovits C.H."/>
            <person name="Spencer D.F."/>
            <person name="Suzuki S."/>
            <person name="Worden A.Z."/>
            <person name="Zauner S."/>
            <person name="Barry K."/>
            <person name="Bell C."/>
            <person name="Bharti A.K."/>
            <person name="Crow J.A."/>
            <person name="Grimwood J."/>
            <person name="Kramer R."/>
            <person name="Lindquist E."/>
            <person name="Lucas S."/>
            <person name="Salamov A."/>
            <person name="McFadden G.I."/>
            <person name="Lane C.E."/>
            <person name="Keeling P.J."/>
            <person name="Gray M.W."/>
            <person name="Grigoriev I.V."/>
            <person name="Archibald J.M."/>
        </authorList>
    </citation>
    <scope>NUCLEOTIDE SEQUENCE</scope>
    <source>
        <strain evidence="1 3">CCMP2712</strain>
    </source>
</reference>
<reference evidence="3" key="2">
    <citation type="submission" date="2012-11" db="EMBL/GenBank/DDBJ databases">
        <authorList>
            <person name="Kuo A."/>
            <person name="Curtis B.A."/>
            <person name="Tanifuji G."/>
            <person name="Burki F."/>
            <person name="Gruber A."/>
            <person name="Irimia M."/>
            <person name="Maruyama S."/>
            <person name="Arias M.C."/>
            <person name="Ball S.G."/>
            <person name="Gile G.H."/>
            <person name="Hirakawa Y."/>
            <person name="Hopkins J.F."/>
            <person name="Rensing S.A."/>
            <person name="Schmutz J."/>
            <person name="Symeonidi A."/>
            <person name="Elias M."/>
            <person name="Eveleigh R.J."/>
            <person name="Herman E.K."/>
            <person name="Klute M.J."/>
            <person name="Nakayama T."/>
            <person name="Obornik M."/>
            <person name="Reyes-Prieto A."/>
            <person name="Armbrust E.V."/>
            <person name="Aves S.J."/>
            <person name="Beiko R.G."/>
            <person name="Coutinho P."/>
            <person name="Dacks J.B."/>
            <person name="Durnford D.G."/>
            <person name="Fast N.M."/>
            <person name="Green B.R."/>
            <person name="Grisdale C."/>
            <person name="Hempe F."/>
            <person name="Henrissat B."/>
            <person name="Hoppner M.P."/>
            <person name="Ishida K.-I."/>
            <person name="Kim E."/>
            <person name="Koreny L."/>
            <person name="Kroth P.G."/>
            <person name="Liu Y."/>
            <person name="Malik S.-B."/>
            <person name="Maier U.G."/>
            <person name="McRose D."/>
            <person name="Mock T."/>
            <person name="Neilson J.A."/>
            <person name="Onodera N.T."/>
            <person name="Poole A.M."/>
            <person name="Pritham E.J."/>
            <person name="Richards T.A."/>
            <person name="Rocap G."/>
            <person name="Roy S.W."/>
            <person name="Sarai C."/>
            <person name="Schaack S."/>
            <person name="Shirato S."/>
            <person name="Slamovits C.H."/>
            <person name="Spencer D.F."/>
            <person name="Suzuki S."/>
            <person name="Worden A.Z."/>
            <person name="Zauner S."/>
            <person name="Barry K."/>
            <person name="Bell C."/>
            <person name="Bharti A.K."/>
            <person name="Crow J.A."/>
            <person name="Grimwood J."/>
            <person name="Kramer R."/>
            <person name="Lindquist E."/>
            <person name="Lucas S."/>
            <person name="Salamov A."/>
            <person name="McFadden G.I."/>
            <person name="Lane C.E."/>
            <person name="Keeling P.J."/>
            <person name="Gray M.W."/>
            <person name="Grigoriev I.V."/>
            <person name="Archibald J.M."/>
        </authorList>
    </citation>
    <scope>NUCLEOTIDE SEQUENCE</scope>
    <source>
        <strain evidence="3">CCMP2712</strain>
    </source>
</reference>
<keyword evidence="3" id="KW-1185">Reference proteome</keyword>
<dbReference type="EMBL" id="JH993044">
    <property type="protein sequence ID" value="EKX38873.1"/>
    <property type="molecule type" value="Genomic_DNA"/>
</dbReference>
<accession>L1IRL4</accession>
<dbReference type="PaxDb" id="55529-EKX38873"/>
<dbReference type="HOGENOM" id="CLU_828659_0_0_1"/>
<reference evidence="2" key="3">
    <citation type="submission" date="2015-06" db="UniProtKB">
        <authorList>
            <consortium name="EnsemblProtists"/>
        </authorList>
    </citation>
    <scope>IDENTIFICATION</scope>
</reference>
<dbReference type="OrthoDB" id="10265567at2759"/>
<dbReference type="Proteomes" id="UP000011087">
    <property type="component" value="Unassembled WGS sequence"/>
</dbReference>
<protein>
    <recommendedName>
        <fullName evidence="4">Calcineurin-like phosphoesterase domain-containing protein</fullName>
    </recommendedName>
</protein>
<proteinExistence type="predicted"/>
<dbReference type="AlphaFoldDB" id="L1IRL4"/>
<evidence type="ECO:0000313" key="3">
    <source>
        <dbReference type="Proteomes" id="UP000011087"/>
    </source>
</evidence>
<evidence type="ECO:0000313" key="1">
    <source>
        <dbReference type="EMBL" id="EKX38873.1"/>
    </source>
</evidence>
<dbReference type="SUPFAM" id="SSF56300">
    <property type="entry name" value="Metallo-dependent phosphatases"/>
    <property type="match status" value="1"/>
</dbReference>
<dbReference type="KEGG" id="gtt:GUITHDRAFT_76786"/>
<dbReference type="RefSeq" id="XP_005825853.1">
    <property type="nucleotide sequence ID" value="XM_005825796.1"/>
</dbReference>
<organism evidence="1">
    <name type="scientific">Guillardia theta (strain CCMP2712)</name>
    <name type="common">Cryptophyte</name>
    <dbReference type="NCBI Taxonomy" id="905079"/>
    <lineage>
        <taxon>Eukaryota</taxon>
        <taxon>Cryptophyceae</taxon>
        <taxon>Pyrenomonadales</taxon>
        <taxon>Geminigeraceae</taxon>
        <taxon>Guillardia</taxon>
    </lineage>
</organism>
<dbReference type="OMA" id="FNGDFHW"/>